<evidence type="ECO:0000313" key="1">
    <source>
        <dbReference type="EMBL" id="KII81845.1"/>
    </source>
</evidence>
<keyword evidence="2" id="KW-1185">Reference proteome</keyword>
<dbReference type="EMBL" id="JTKH01000003">
    <property type="protein sequence ID" value="KII81845.1"/>
    <property type="molecule type" value="Genomic_DNA"/>
</dbReference>
<protein>
    <submittedName>
        <fullName evidence="1">Uncharacterized protein</fullName>
    </submittedName>
</protein>
<dbReference type="Proteomes" id="UP000031672">
    <property type="component" value="Unassembled WGS sequence"/>
</dbReference>
<dbReference type="AlphaFoldDB" id="A0A0C2NH98"/>
<accession>A0A0C2P0G3</accession>
<comment type="caution">
    <text evidence="1">The sequence shown here is derived from an EMBL/GenBank/DDBJ whole genome shotgun (WGS) entry which is preliminary data.</text>
</comment>
<reference evidence="1 2" key="1">
    <citation type="submission" date="2014-11" db="EMBL/GenBank/DDBJ databases">
        <title>Draft Genome Sequence of Vibrio piscirenalis strains CECT 8603T and CECT 8604, two marine Gammaproteobacterium isolated from cultured gilthead sea bream (Sparus aurata).</title>
        <authorList>
            <person name="Arahal D.R."/>
            <person name="Rodrigo-Torres L."/>
            <person name="Lucena T."/>
            <person name="Pujalte M.J."/>
        </authorList>
    </citation>
    <scope>NUCLEOTIDE SEQUENCE [LARGE SCALE GENOMIC DNA]</scope>
    <source>
        <strain evidence="1 2">DCR 1-4-2</strain>
    </source>
</reference>
<organism evidence="1 2">
    <name type="scientific">Vibrio renipiscarius</name>
    <dbReference type="NCBI Taxonomy" id="1461322"/>
    <lineage>
        <taxon>Bacteria</taxon>
        <taxon>Pseudomonadati</taxon>
        <taxon>Pseudomonadota</taxon>
        <taxon>Gammaproteobacteria</taxon>
        <taxon>Vibrionales</taxon>
        <taxon>Vibrionaceae</taxon>
        <taxon>Vibrio</taxon>
    </lineage>
</organism>
<evidence type="ECO:0000313" key="2">
    <source>
        <dbReference type="Proteomes" id="UP000031672"/>
    </source>
</evidence>
<gene>
    <name evidence="1" type="ORF">OJ16_01195</name>
</gene>
<dbReference type="OrthoDB" id="6398067at2"/>
<dbReference type="RefSeq" id="WP_040986565.1">
    <property type="nucleotide sequence ID" value="NZ_JTKH01000003.1"/>
</dbReference>
<accession>A0A0C2NH98</accession>
<name>A0A0C2NH98_9VIBR</name>
<sequence>MTKVTLGSAMSNTVKSERSLDLSADISDIVLSELADSLETLPIFGLLFKGYNVLNTIQGEISARKIYNFFYEIQNLSLDEKAKVMDAISQSKGGVDQAGLLLLDLVDKSDDNMKPRLIGKLFVACAFCEITTQQFLRLSTVINNLFVDDLLKLKEVYEHNAISDQLKSIYTANGLMEISIKKPEKFSQGYSMSELGQAIFDRGLALEYSLTGDGKLLAEICFDTKEDVGNTLEKFLE</sequence>
<proteinExistence type="predicted"/>